<organism evidence="2 3">
    <name type="scientific">Eisenbergiella tayi</name>
    <dbReference type="NCBI Taxonomy" id="1432052"/>
    <lineage>
        <taxon>Bacteria</taxon>
        <taxon>Bacillati</taxon>
        <taxon>Bacillota</taxon>
        <taxon>Clostridia</taxon>
        <taxon>Lachnospirales</taxon>
        <taxon>Lachnospiraceae</taxon>
        <taxon>Eisenbergiella</taxon>
    </lineage>
</organism>
<dbReference type="AlphaFoldDB" id="A0A1E3AA67"/>
<dbReference type="InterPro" id="IPR001173">
    <property type="entry name" value="Glyco_trans_2-like"/>
</dbReference>
<accession>A0A1E3AA67</accession>
<protein>
    <submittedName>
        <fullName evidence="2">PGL/p-HBAD biosynthesis glycosyltransferase</fullName>
        <ecNumber evidence="2">2.4.1.-</ecNumber>
    </submittedName>
</protein>
<evidence type="ECO:0000313" key="2">
    <source>
        <dbReference type="EMBL" id="ODM05618.1"/>
    </source>
</evidence>
<sequence length="258" mass="29516">MKTVSLVLCTYNSVDTLQATLDSIKNQDYGSMEVVIKDGGSSDGTLELINKFIDEFQGKGKKVRWKSEVDNGIYDAMNQGYLMSSGEVIVFFNDVFWHKNSISIMMQKIEANWDVCIGGHADLVYMAGDKIVRYWKMGQGKMRQGWMPGHPTLFLKRDIYEKNGLYNMNYRCSGDYEFMVRTIMGNEDRLIYVPVLLVKMYYGGTSTSGLKAYVISLRESHKALKDNGIKKACIIDLKRTIKLITQFWSAYRSKSINE</sequence>
<keyword evidence="2" id="KW-0328">Glycosyltransferase</keyword>
<dbReference type="InterPro" id="IPR029044">
    <property type="entry name" value="Nucleotide-diphossugar_trans"/>
</dbReference>
<dbReference type="EC" id="2.4.1.-" evidence="2"/>
<dbReference type="PANTHER" id="PTHR22916:SF3">
    <property type="entry name" value="UDP-GLCNAC:BETAGAL BETA-1,3-N-ACETYLGLUCOSAMINYLTRANSFERASE-LIKE PROTEIN 1"/>
    <property type="match status" value="1"/>
</dbReference>
<feature type="domain" description="Glycosyltransferase 2-like" evidence="1">
    <location>
        <begin position="5"/>
        <end position="144"/>
    </location>
</feature>
<dbReference type="EMBL" id="MCGH01000002">
    <property type="protein sequence ID" value="ODM05618.1"/>
    <property type="molecule type" value="Genomic_DNA"/>
</dbReference>
<dbReference type="RefSeq" id="WP_069151826.1">
    <property type="nucleotide sequence ID" value="NZ_MCGH01000002.1"/>
</dbReference>
<name>A0A1E3AA67_9FIRM</name>
<dbReference type="SUPFAM" id="SSF53448">
    <property type="entry name" value="Nucleotide-diphospho-sugar transferases"/>
    <property type="match status" value="1"/>
</dbReference>
<dbReference type="Pfam" id="PF00535">
    <property type="entry name" value="Glycos_transf_2"/>
    <property type="match status" value="1"/>
</dbReference>
<dbReference type="Proteomes" id="UP000094067">
    <property type="component" value="Unassembled WGS sequence"/>
</dbReference>
<proteinExistence type="predicted"/>
<evidence type="ECO:0000313" key="3">
    <source>
        <dbReference type="Proteomes" id="UP000094067"/>
    </source>
</evidence>
<dbReference type="PATRIC" id="fig|1432052.4.peg.1689"/>
<evidence type="ECO:0000259" key="1">
    <source>
        <dbReference type="Pfam" id="PF00535"/>
    </source>
</evidence>
<keyword evidence="2" id="KW-0808">Transferase</keyword>
<gene>
    <name evidence="2" type="ORF">BEI61_01507</name>
</gene>
<dbReference type="Gene3D" id="3.90.550.10">
    <property type="entry name" value="Spore Coat Polysaccharide Biosynthesis Protein SpsA, Chain A"/>
    <property type="match status" value="1"/>
</dbReference>
<reference evidence="2 3" key="1">
    <citation type="submission" date="2016-07" db="EMBL/GenBank/DDBJ databases">
        <title>Characterization of isolates of Eisenbergiella tayi derived from blood cultures, using whole genome sequencing.</title>
        <authorList>
            <person name="Burdz T."/>
            <person name="Wiebe D."/>
            <person name="Huynh C."/>
            <person name="Bernard K."/>
        </authorList>
    </citation>
    <scope>NUCLEOTIDE SEQUENCE [LARGE SCALE GENOMIC DNA]</scope>
    <source>
        <strain evidence="2 3">NML 110608</strain>
    </source>
</reference>
<dbReference type="GO" id="GO:0016758">
    <property type="term" value="F:hexosyltransferase activity"/>
    <property type="evidence" value="ECO:0007669"/>
    <property type="project" value="UniProtKB-ARBA"/>
</dbReference>
<dbReference type="PANTHER" id="PTHR22916">
    <property type="entry name" value="GLYCOSYLTRANSFERASE"/>
    <property type="match status" value="1"/>
</dbReference>
<comment type="caution">
    <text evidence="2">The sequence shown here is derived from an EMBL/GenBank/DDBJ whole genome shotgun (WGS) entry which is preliminary data.</text>
</comment>